<proteinExistence type="predicted"/>
<accession>A0A4C1Z3G0</accession>
<evidence type="ECO:0000313" key="2">
    <source>
        <dbReference type="EMBL" id="GBP83301.1"/>
    </source>
</evidence>
<gene>
    <name evidence="2" type="ORF">EVAR_66037_1</name>
</gene>
<sequence length="196" mass="22049">MPVGARSASSALCPRRSAPFQTRAGVGPAAVSVAAPDRRRRRPALIQTTNTPAVRRLRPTSSALIFLAVAYNVDDSECYQRTRSFEHEAKGALPCPSRVHASRTNKMHAPRAGFAASRRPPPAAARRRQQRQVRPLTAVTPSPINIEKHHYEVVRREKFARALKRVKLSARITPAWISWWSDHPARTKERPWCARR</sequence>
<name>A0A4C1Z3G0_EUMVA</name>
<dbReference type="Proteomes" id="UP000299102">
    <property type="component" value="Unassembled WGS sequence"/>
</dbReference>
<keyword evidence="3" id="KW-1185">Reference proteome</keyword>
<dbReference type="AlphaFoldDB" id="A0A4C1Z3G0"/>
<feature type="region of interest" description="Disordered" evidence="1">
    <location>
        <begin position="110"/>
        <end position="134"/>
    </location>
</feature>
<dbReference type="EMBL" id="BGZK01001613">
    <property type="protein sequence ID" value="GBP83301.1"/>
    <property type="molecule type" value="Genomic_DNA"/>
</dbReference>
<protein>
    <submittedName>
        <fullName evidence="2">Uncharacterized protein</fullName>
    </submittedName>
</protein>
<organism evidence="2 3">
    <name type="scientific">Eumeta variegata</name>
    <name type="common">Bagworm moth</name>
    <name type="synonym">Eumeta japonica</name>
    <dbReference type="NCBI Taxonomy" id="151549"/>
    <lineage>
        <taxon>Eukaryota</taxon>
        <taxon>Metazoa</taxon>
        <taxon>Ecdysozoa</taxon>
        <taxon>Arthropoda</taxon>
        <taxon>Hexapoda</taxon>
        <taxon>Insecta</taxon>
        <taxon>Pterygota</taxon>
        <taxon>Neoptera</taxon>
        <taxon>Endopterygota</taxon>
        <taxon>Lepidoptera</taxon>
        <taxon>Glossata</taxon>
        <taxon>Ditrysia</taxon>
        <taxon>Tineoidea</taxon>
        <taxon>Psychidae</taxon>
        <taxon>Oiketicinae</taxon>
        <taxon>Eumeta</taxon>
    </lineage>
</organism>
<reference evidence="2 3" key="1">
    <citation type="journal article" date="2019" name="Commun. Biol.">
        <title>The bagworm genome reveals a unique fibroin gene that provides high tensile strength.</title>
        <authorList>
            <person name="Kono N."/>
            <person name="Nakamura H."/>
            <person name="Ohtoshi R."/>
            <person name="Tomita M."/>
            <person name="Numata K."/>
            <person name="Arakawa K."/>
        </authorList>
    </citation>
    <scope>NUCLEOTIDE SEQUENCE [LARGE SCALE GENOMIC DNA]</scope>
</reference>
<evidence type="ECO:0000313" key="3">
    <source>
        <dbReference type="Proteomes" id="UP000299102"/>
    </source>
</evidence>
<evidence type="ECO:0000256" key="1">
    <source>
        <dbReference type="SAM" id="MobiDB-lite"/>
    </source>
</evidence>
<comment type="caution">
    <text evidence="2">The sequence shown here is derived from an EMBL/GenBank/DDBJ whole genome shotgun (WGS) entry which is preliminary data.</text>
</comment>